<evidence type="ECO:0000259" key="2">
    <source>
        <dbReference type="PROSITE" id="PS50181"/>
    </source>
</evidence>
<protein>
    <recommendedName>
        <fullName evidence="2">F-box domain-containing protein</fullName>
    </recommendedName>
</protein>
<dbReference type="EMBL" id="JAACJM010000001">
    <property type="protein sequence ID" value="KAF5375119.1"/>
    <property type="molecule type" value="Genomic_DNA"/>
</dbReference>
<evidence type="ECO:0000313" key="4">
    <source>
        <dbReference type="Proteomes" id="UP000559256"/>
    </source>
</evidence>
<comment type="caution">
    <text evidence="3">The sequence shown here is derived from an EMBL/GenBank/DDBJ whole genome shotgun (WGS) entry which is preliminary data.</text>
</comment>
<dbReference type="CDD" id="cd22150">
    <property type="entry name" value="F-box_CeFBXA-like"/>
    <property type="match status" value="1"/>
</dbReference>
<name>A0A8H5H1V0_9AGAR</name>
<dbReference type="InterPro" id="IPR001810">
    <property type="entry name" value="F-box_dom"/>
</dbReference>
<gene>
    <name evidence="3" type="ORF">D9758_000438</name>
</gene>
<feature type="domain" description="F-box" evidence="2">
    <location>
        <begin position="4"/>
        <end position="52"/>
    </location>
</feature>
<accession>A0A8H5H1V0</accession>
<keyword evidence="4" id="KW-1185">Reference proteome</keyword>
<reference evidence="3 4" key="1">
    <citation type="journal article" date="2020" name="ISME J.">
        <title>Uncovering the hidden diversity of litter-decomposition mechanisms in mushroom-forming fungi.</title>
        <authorList>
            <person name="Floudas D."/>
            <person name="Bentzer J."/>
            <person name="Ahren D."/>
            <person name="Johansson T."/>
            <person name="Persson P."/>
            <person name="Tunlid A."/>
        </authorList>
    </citation>
    <scope>NUCLEOTIDE SEQUENCE [LARGE SCALE GENOMIC DNA]</scope>
    <source>
        <strain evidence="3 4">CBS 291.85</strain>
    </source>
</reference>
<dbReference type="PROSITE" id="PS50181">
    <property type="entry name" value="FBOX"/>
    <property type="match status" value="1"/>
</dbReference>
<sequence length="565" mass="63386">MTSIFQFLDLPPELIIVILDQLDFRLLLICRRVCKFIRELVDETANLVYKIELAASGNEDNGHNTLPPSEKLAALKKHQMAWNNLNWTNETEYPTAANPTTGNLWELFGNVFAQNTQEGKFVFRQLPSGLRNIPEKVWTVQPDEPSGVRDFGMDPAQDLLVLLKAPVRENPNHYIYCKTMSNGTKHPRVLHSGVIVQSQVNNLYEVSYSIQISGDFVGLLCLCAPDFHGGQGLNEFYVFNWKSGALQLNLTGLEMKSFSFMSECHAILTILETDRQLSLLVIDFLRESADRKAHADAEQCYTLCFPALNAHAVFFRFEIRSDPSPGWRPRQDAGVPFHTSTENRLFVVSLVGIGRWGRHFFFIAVPQKILLAHRGAMDAERRKLEWDEWGQETRLLDLCPISTDFLIWQCYVFGSKFVIMEANFDEDMDFELNRSTLLIFDFNQYALKRALSQSASSTSDTEEPNTAVSVPGIDPSLCITTATKLPADVFDAEVITTLPYRLSALVFEPSKAPDAVMCSEDSLITVHVRSSFNSSKDQANTPHSSGIAMTQTQSSASSLSDAANG</sequence>
<dbReference type="SMART" id="SM00256">
    <property type="entry name" value="FBOX"/>
    <property type="match status" value="1"/>
</dbReference>
<dbReference type="AlphaFoldDB" id="A0A8H5H1V0"/>
<organism evidence="3 4">
    <name type="scientific">Tetrapyrgos nigripes</name>
    <dbReference type="NCBI Taxonomy" id="182062"/>
    <lineage>
        <taxon>Eukaryota</taxon>
        <taxon>Fungi</taxon>
        <taxon>Dikarya</taxon>
        <taxon>Basidiomycota</taxon>
        <taxon>Agaricomycotina</taxon>
        <taxon>Agaricomycetes</taxon>
        <taxon>Agaricomycetidae</taxon>
        <taxon>Agaricales</taxon>
        <taxon>Marasmiineae</taxon>
        <taxon>Marasmiaceae</taxon>
        <taxon>Tetrapyrgos</taxon>
    </lineage>
</organism>
<dbReference type="Proteomes" id="UP000559256">
    <property type="component" value="Unassembled WGS sequence"/>
</dbReference>
<evidence type="ECO:0000313" key="3">
    <source>
        <dbReference type="EMBL" id="KAF5375119.1"/>
    </source>
</evidence>
<dbReference type="SUPFAM" id="SSF81383">
    <property type="entry name" value="F-box domain"/>
    <property type="match status" value="1"/>
</dbReference>
<dbReference type="Pfam" id="PF12937">
    <property type="entry name" value="F-box-like"/>
    <property type="match status" value="1"/>
</dbReference>
<dbReference type="OrthoDB" id="3174109at2759"/>
<evidence type="ECO:0000256" key="1">
    <source>
        <dbReference type="SAM" id="MobiDB-lite"/>
    </source>
</evidence>
<feature type="region of interest" description="Disordered" evidence="1">
    <location>
        <begin position="534"/>
        <end position="565"/>
    </location>
</feature>
<proteinExistence type="predicted"/>
<dbReference type="InterPro" id="IPR036047">
    <property type="entry name" value="F-box-like_dom_sf"/>
</dbReference>